<protein>
    <recommendedName>
        <fullName evidence="3">Phosphotransferase enzyme family protein</fullName>
    </recommendedName>
</protein>
<evidence type="ECO:0000313" key="1">
    <source>
        <dbReference type="EMBL" id="SET43768.1"/>
    </source>
</evidence>
<name>A0A1I0EFZ7_9ACTN</name>
<dbReference type="STRING" id="568860.SAMN05421811_10324"/>
<sequence length="269" mass="30886">MAVERTHWEDLPEPTRATVEKYAGRVMRAETVSDGMNSAVAMILETAFDKFFVKGLKRSYPRRWTQDMEWMIGPYVSGISPRIQWRTTEDEEWDLIGFEYIPGRHASYEPGSEDLEKLLDTMRRLGRLICPNLPLKTAESRWKTYVDKPEDLRWFVGERLLHTDYNPLNVLVSDGRALLIDWAWPTKGAGWIDPACLILRLIAGGHTPEEAEMVASGLPAWKEAPTKGLDAFFTASINMWREIAEADSAQWKAAMLKAAQDWHNYRVRA</sequence>
<reference evidence="1 2" key="1">
    <citation type="submission" date="2016-10" db="EMBL/GenBank/DDBJ databases">
        <authorList>
            <person name="de Groot N.N."/>
        </authorList>
    </citation>
    <scope>NUCLEOTIDE SEQUENCE [LARGE SCALE GENOMIC DNA]</scope>
    <source>
        <strain evidence="1 2">CGMCC 4.5598</strain>
    </source>
</reference>
<evidence type="ECO:0008006" key="3">
    <source>
        <dbReference type="Google" id="ProtNLM"/>
    </source>
</evidence>
<dbReference type="AlphaFoldDB" id="A0A1I0EFZ7"/>
<accession>A0A1I0EFZ7</accession>
<dbReference type="Proteomes" id="UP000199361">
    <property type="component" value="Unassembled WGS sequence"/>
</dbReference>
<organism evidence="1 2">
    <name type="scientific">Nonomuraea wenchangensis</name>
    <dbReference type="NCBI Taxonomy" id="568860"/>
    <lineage>
        <taxon>Bacteria</taxon>
        <taxon>Bacillati</taxon>
        <taxon>Actinomycetota</taxon>
        <taxon>Actinomycetes</taxon>
        <taxon>Streptosporangiales</taxon>
        <taxon>Streptosporangiaceae</taxon>
        <taxon>Nonomuraea</taxon>
    </lineage>
</organism>
<gene>
    <name evidence="1" type="ORF">SAMN05421811_10324</name>
</gene>
<dbReference type="SUPFAM" id="SSF56112">
    <property type="entry name" value="Protein kinase-like (PK-like)"/>
    <property type="match status" value="1"/>
</dbReference>
<dbReference type="EMBL" id="FOHX01000003">
    <property type="protein sequence ID" value="SET43768.1"/>
    <property type="molecule type" value="Genomic_DNA"/>
</dbReference>
<proteinExistence type="predicted"/>
<keyword evidence="2" id="KW-1185">Reference proteome</keyword>
<evidence type="ECO:0000313" key="2">
    <source>
        <dbReference type="Proteomes" id="UP000199361"/>
    </source>
</evidence>
<dbReference type="InterPro" id="IPR011009">
    <property type="entry name" value="Kinase-like_dom_sf"/>
</dbReference>